<dbReference type="RefSeq" id="WP_141412262.1">
    <property type="nucleotide sequence ID" value="NZ_AP019735.1"/>
</dbReference>
<sequence length="1043" mass="116819">MNKRTYILVFLLLLAGFTSELSAQKKPKKAKQEISVVSGQVVDSSGIPVAGALVTAMEGAYFARTDADGAFSVKSGAADYILIEAEGYEPKEVYLPDLAAGQAIALEASPYRSGSADRVELPFGTLTDRRVVGAVNDIDMDRYKDKLSDYGLDGVLQAEGFGVFGAKDVRGMGYTILIDGLVRDGSNSVASLSDMLNADEVERITVLKDAASRLLYGSYADKGIILIKTRRGEAHKRIMNFSYETSFGIPKAQPEYLRAADYMILYNEALRNDGGNPMYSYQDIENARAGVDPVKYPDQDYYSSEFLRGFKPQNRVSAEFIGGSRVAQYYLNAGFYNTKSIVSMGESDKQRTNRFNVRGNVDVNINKYIKVSLDAAAIFNSYHGPNWKNGNFWRLSTENPVNSYPFLIPVDRLDMEDEYTKTALEDAELQRSVIGGKYLVGGNNNNNPNYLRNPYGDLYLGGYANTMDRMAHINVGIDVDFSWLTEGLSFKTYFGTDNYNKYTTTQNNSYASYEPAFGDDGTIRIANIYGSNDFVGSQTMTDTGFYRRLGWNNALSYDRTFSGRHQLSAVLMSTMHHYKESGATHAEKSVNFGGRVNYAFADKYVAEYSGAYIGSTFLSRGNRWGYAQGGGLGWIVSEEEFLRGSRWLNYLKIKVSYANTKSDSGMSNYIDTDIYDPGANYNYGDGTGQNALMTLQRGNPAISWVQRHDVNVGMEFSLFRHALSGEVNYFNSLRFDEITRRTSQLPGVLGSSVFIPNENYNSRRQSGIEARITYRRHFGDFGLEVGADMIWYKPRYVKYSEIDYPEHLSYLSRAGRPTDAIWGLQADGFYTQEEIDLMNAGGAIARPTYGTVQAGDIKYRDVNGDMRIDDEDFTVIGNTHARFAYGLKVTLTWRNFELFAYMSAQTGATKDYRSDAYYAVYGPNAKYPVHLIGRWAYDPSLGIDTRATATYPRLTASSSGTTHNYGKTSTFWLARQNYFSIPAVQLSYHLGDKLMKTLRLKDVTIYARATDILLLSPSRDRMILNVGSEFQYAWVHLGVKLKF</sequence>
<reference evidence="3" key="1">
    <citation type="submission" date="2019-06" db="EMBL/GenBank/DDBJ databases">
        <title>Alistipes onderdonkii subsp. vulgaris subsp. nov., Alistipes dispar sp. nov. and Alistipes communis sp. nov., isolated from human faeces, and creation of Alistipes onderdonkii subsp. onderdonkii subsp. nov.</title>
        <authorList>
            <person name="Sakamoto M."/>
            <person name="Ikeyama N."/>
            <person name="Ogata Y."/>
            <person name="Suda W."/>
            <person name="Iino T."/>
            <person name="Hattori M."/>
            <person name="Ohkuma M."/>
        </authorList>
    </citation>
    <scope>NUCLEOTIDE SEQUENCE [LARGE SCALE GENOMIC DNA]</scope>
    <source>
        <strain evidence="3">5CBH24</strain>
    </source>
</reference>
<dbReference type="SUPFAM" id="SSF49464">
    <property type="entry name" value="Carboxypeptidase regulatory domain-like"/>
    <property type="match status" value="1"/>
</dbReference>
<dbReference type="Gene3D" id="2.60.40.1120">
    <property type="entry name" value="Carboxypeptidase-like, regulatory domain"/>
    <property type="match status" value="1"/>
</dbReference>
<feature type="signal peptide" evidence="1">
    <location>
        <begin position="1"/>
        <end position="23"/>
    </location>
</feature>
<gene>
    <name evidence="2" type="ORF">A5CBH24_07540</name>
</gene>
<protein>
    <submittedName>
        <fullName evidence="2">SusC/RagA family TonB-linked outer membrane protein</fullName>
    </submittedName>
</protein>
<organism evidence="2 3">
    <name type="scientific">Alistipes communis</name>
    <dbReference type="NCBI Taxonomy" id="2585118"/>
    <lineage>
        <taxon>Bacteria</taxon>
        <taxon>Pseudomonadati</taxon>
        <taxon>Bacteroidota</taxon>
        <taxon>Bacteroidia</taxon>
        <taxon>Bacteroidales</taxon>
        <taxon>Rikenellaceae</taxon>
        <taxon>Alistipes</taxon>
    </lineage>
</organism>
<dbReference type="InterPro" id="IPR023996">
    <property type="entry name" value="TonB-dep_OMP_SusC/RagA"/>
</dbReference>
<dbReference type="InterPro" id="IPR008969">
    <property type="entry name" value="CarboxyPept-like_regulatory"/>
</dbReference>
<evidence type="ECO:0000313" key="2">
    <source>
        <dbReference type="EMBL" id="BBL03441.1"/>
    </source>
</evidence>
<feature type="chain" id="PRO_5021286911" evidence="1">
    <location>
        <begin position="24"/>
        <end position="1043"/>
    </location>
</feature>
<proteinExistence type="predicted"/>
<accession>A0A4Y1WQQ9</accession>
<dbReference type="SUPFAM" id="SSF56935">
    <property type="entry name" value="Porins"/>
    <property type="match status" value="1"/>
</dbReference>
<dbReference type="AlphaFoldDB" id="A0A4Y1WQQ9"/>
<keyword evidence="1" id="KW-0732">Signal</keyword>
<dbReference type="Gene3D" id="2.170.130.10">
    <property type="entry name" value="TonB-dependent receptor, plug domain"/>
    <property type="match status" value="1"/>
</dbReference>
<dbReference type="InterPro" id="IPR037066">
    <property type="entry name" value="Plug_dom_sf"/>
</dbReference>
<name>A0A4Y1WQQ9_9BACT</name>
<dbReference type="GeneID" id="78341469"/>
<dbReference type="OrthoDB" id="9768177at2"/>
<evidence type="ECO:0000313" key="3">
    <source>
        <dbReference type="Proteomes" id="UP000318946"/>
    </source>
</evidence>
<dbReference type="NCBIfam" id="TIGR04056">
    <property type="entry name" value="OMP_RagA_SusC"/>
    <property type="match status" value="1"/>
</dbReference>
<keyword evidence="3" id="KW-1185">Reference proteome</keyword>
<evidence type="ECO:0000256" key="1">
    <source>
        <dbReference type="SAM" id="SignalP"/>
    </source>
</evidence>
<dbReference type="KEGG" id="acou:A5CBH24_07540"/>
<dbReference type="Pfam" id="PF13620">
    <property type="entry name" value="CarboxypepD_reg"/>
    <property type="match status" value="1"/>
</dbReference>
<dbReference type="Proteomes" id="UP000318946">
    <property type="component" value="Chromosome"/>
</dbReference>
<dbReference type="EMBL" id="AP019735">
    <property type="protein sequence ID" value="BBL03441.1"/>
    <property type="molecule type" value="Genomic_DNA"/>
</dbReference>